<proteinExistence type="predicted"/>
<evidence type="ECO:0000313" key="1">
    <source>
        <dbReference type="EMBL" id="CEH19112.1"/>
    </source>
</evidence>
<dbReference type="InterPro" id="IPR036291">
    <property type="entry name" value="NAD(P)-bd_dom_sf"/>
</dbReference>
<reference evidence="1 2" key="1">
    <citation type="submission" date="2014-09" db="EMBL/GenBank/DDBJ databases">
        <authorList>
            <person name="Magalhaes I.L.F."/>
            <person name="Oliveira U."/>
            <person name="Santos F.R."/>
            <person name="Vidigal T.H.D.A."/>
            <person name="Brescovit A.D."/>
            <person name="Santos A.J."/>
        </authorList>
    </citation>
    <scope>NUCLEOTIDE SEQUENCE [LARGE SCALE GENOMIC DNA]</scope>
</reference>
<dbReference type="OrthoDB" id="10297046at2759"/>
<sequence>MPGLLLQHNHHSPADLCVYANSRNPSDGPHSTHDCHASPRLRRLPIFAFIGFSPATQQCLDALRFMLPPGHPILVSDASQRCLETIEEYFLGSSVIVFRHIDEMLAVADVVIISTADQIVSEIIARVLPRLQEDSTLCLLSESCEIHVCTRSDQQCTSDAGLLRLASFLDPHSLMVEGRRSDLSTDERSNRGKLALQWLAAATNRNARP</sequence>
<name>A0A0P1BQC7_9BASI</name>
<accession>A0A0P1BQC7</accession>
<dbReference type="AlphaFoldDB" id="A0A0P1BQC7"/>
<organism evidence="1 2">
    <name type="scientific">Ceraceosorus bombacis</name>
    <dbReference type="NCBI Taxonomy" id="401625"/>
    <lineage>
        <taxon>Eukaryota</taxon>
        <taxon>Fungi</taxon>
        <taxon>Dikarya</taxon>
        <taxon>Basidiomycota</taxon>
        <taxon>Ustilaginomycotina</taxon>
        <taxon>Exobasidiomycetes</taxon>
        <taxon>Ceraceosorales</taxon>
        <taxon>Ceraceosoraceae</taxon>
        <taxon>Ceraceosorus</taxon>
    </lineage>
</organism>
<dbReference type="Proteomes" id="UP000054845">
    <property type="component" value="Unassembled WGS sequence"/>
</dbReference>
<dbReference type="Gene3D" id="3.40.50.720">
    <property type="entry name" value="NAD(P)-binding Rossmann-like Domain"/>
    <property type="match status" value="1"/>
</dbReference>
<dbReference type="EMBL" id="CCYA01000277">
    <property type="protein sequence ID" value="CEH19112.1"/>
    <property type="molecule type" value="Genomic_DNA"/>
</dbReference>
<dbReference type="SUPFAM" id="SSF51735">
    <property type="entry name" value="NAD(P)-binding Rossmann-fold domains"/>
    <property type="match status" value="1"/>
</dbReference>
<protein>
    <submittedName>
        <fullName evidence="1">NAD(P)-binding domain</fullName>
    </submittedName>
</protein>
<evidence type="ECO:0000313" key="2">
    <source>
        <dbReference type="Proteomes" id="UP000054845"/>
    </source>
</evidence>
<keyword evidence="2" id="KW-1185">Reference proteome</keyword>